<dbReference type="SMART" id="SM00408">
    <property type="entry name" value="IGc2"/>
    <property type="match status" value="2"/>
</dbReference>
<keyword evidence="5" id="KW-1185">Reference proteome</keyword>
<accession>A0AA35S6A4</accession>
<feature type="coiled-coil region" evidence="2">
    <location>
        <begin position="57"/>
        <end position="112"/>
    </location>
</feature>
<feature type="domain" description="Ig-like" evidence="3">
    <location>
        <begin position="634"/>
        <end position="716"/>
    </location>
</feature>
<dbReference type="CDD" id="cd00096">
    <property type="entry name" value="Ig"/>
    <property type="match status" value="1"/>
</dbReference>
<dbReference type="SMART" id="SM00409">
    <property type="entry name" value="IG"/>
    <property type="match status" value="2"/>
</dbReference>
<evidence type="ECO:0000259" key="3">
    <source>
        <dbReference type="PROSITE" id="PS50835"/>
    </source>
</evidence>
<evidence type="ECO:0000313" key="5">
    <source>
        <dbReference type="Proteomes" id="UP001174909"/>
    </source>
</evidence>
<feature type="coiled-coil region" evidence="2">
    <location>
        <begin position="306"/>
        <end position="340"/>
    </location>
</feature>
<keyword evidence="1" id="KW-0393">Immunoglobulin domain</keyword>
<dbReference type="EMBL" id="CASHTH010002068">
    <property type="protein sequence ID" value="CAI8024253.1"/>
    <property type="molecule type" value="Genomic_DNA"/>
</dbReference>
<evidence type="ECO:0000256" key="2">
    <source>
        <dbReference type="SAM" id="Coils"/>
    </source>
</evidence>
<evidence type="ECO:0000256" key="1">
    <source>
        <dbReference type="ARBA" id="ARBA00023319"/>
    </source>
</evidence>
<dbReference type="InterPro" id="IPR003598">
    <property type="entry name" value="Ig_sub2"/>
</dbReference>
<dbReference type="AlphaFoldDB" id="A0AA35S6A4"/>
<dbReference type="Gene3D" id="2.60.40.10">
    <property type="entry name" value="Immunoglobulins"/>
    <property type="match status" value="2"/>
</dbReference>
<dbReference type="PANTHER" id="PTHR10075">
    <property type="entry name" value="BASIGIN RELATED"/>
    <property type="match status" value="1"/>
</dbReference>
<gene>
    <name evidence="4" type="ORF">GBAR_LOCUS14102</name>
</gene>
<feature type="domain" description="Ig-like" evidence="3">
    <location>
        <begin position="721"/>
        <end position="809"/>
    </location>
</feature>
<sequence length="844" mass="94935">DWQDLELTVDGSLLSGSGSFVESLSEVVTNKLRMLAESANSRRGVAQMSLDQSGKRLLAVEDQYNEAVANVSLAEQRRNSANERVNEATMRLQQVERQFNDSRDELQELVDIDKRCTEEVCRDVCMPGEVCRNCSMPTFIEKTGKCPITVKEVRNIRVPPFFVTRTTWIFVTQCRLENKQVCIKEDCPVGVDKVCYGKCVPVFESRLPVYYWRMVEVDVPSFENCTVQIYNSSVPSTCCENVTCAARVPDPSCVRNNADCRAMRQREAGDAQGVGDEARELFQQLVEARRNRSLAQTAKRRAGVEYEIYKQRVDQLAMSLERLQKARDNSETVYDRTLEEVEPILRIYESGNDSGYQNVFSINGVTFNTKLTNSPTSLAFNVVFQNLIDNSGTEYRESYLYISTQSEAVNLERMADGIIDTAFIGDSKRSTWLQTRLRRQTTTDLTPRQIFASRCTHISNTQLFFAEIQARLTEIQENINTSREGAGGLSESLSEDGPQEDEEFAAYLDLIRDYEDLSMEALRALESTIFSEWQASMEFLYSESGSVGEVGCDGLADCLQTSTDQLLNLIDLTPDSQLSLEFISLRPSFPLAAKRLLELALLSNVSIQEGLARVDPIIEITTAYATDNYWCNEPPVMITEPPPEVNISLGATLRLSCEAESNLPLTYYWMRGGNVLPQFTTNELVLAAVQRQDSANYTCVASNPVGTAESIDTSVTVYELPQFYLSPESVVTYFGDGNGAWFACNASAWPYPGWRWYHRSSPESDWTIVEGELTNELLIVDPQVEDEGMYACEAFNYHGSVRSEPVTLTLLPFTVSQHQFPLEFSVFISNGTCTAEDLYDSLYS</sequence>
<dbReference type="GO" id="GO:0098632">
    <property type="term" value="F:cell-cell adhesion mediator activity"/>
    <property type="evidence" value="ECO:0007669"/>
    <property type="project" value="TreeGrafter"/>
</dbReference>
<keyword evidence="2" id="KW-0175">Coiled coil</keyword>
<feature type="non-terminal residue" evidence="4">
    <location>
        <position position="1"/>
    </location>
</feature>
<protein>
    <submittedName>
        <fullName evidence="4">Hemicentin-2</fullName>
    </submittedName>
</protein>
<name>A0AA35S6A4_GEOBA</name>
<dbReference type="InterPro" id="IPR036179">
    <property type="entry name" value="Ig-like_dom_sf"/>
</dbReference>
<dbReference type="PANTHER" id="PTHR10075:SF100">
    <property type="entry name" value="FASCICLIN-2"/>
    <property type="match status" value="1"/>
</dbReference>
<dbReference type="InterPro" id="IPR003599">
    <property type="entry name" value="Ig_sub"/>
</dbReference>
<dbReference type="Pfam" id="PF13927">
    <property type="entry name" value="Ig_3"/>
    <property type="match status" value="1"/>
</dbReference>
<dbReference type="InterPro" id="IPR013783">
    <property type="entry name" value="Ig-like_fold"/>
</dbReference>
<dbReference type="InterPro" id="IPR007110">
    <property type="entry name" value="Ig-like_dom"/>
</dbReference>
<dbReference type="PROSITE" id="PS50835">
    <property type="entry name" value="IG_LIKE"/>
    <property type="match status" value="2"/>
</dbReference>
<dbReference type="GO" id="GO:0005886">
    <property type="term" value="C:plasma membrane"/>
    <property type="evidence" value="ECO:0007669"/>
    <property type="project" value="TreeGrafter"/>
</dbReference>
<comment type="caution">
    <text evidence="4">The sequence shown here is derived from an EMBL/GenBank/DDBJ whole genome shotgun (WGS) entry which is preliminary data.</text>
</comment>
<dbReference type="SUPFAM" id="SSF48726">
    <property type="entry name" value="Immunoglobulin"/>
    <property type="match status" value="2"/>
</dbReference>
<dbReference type="Proteomes" id="UP001174909">
    <property type="component" value="Unassembled WGS sequence"/>
</dbReference>
<dbReference type="Pfam" id="PF07679">
    <property type="entry name" value="I-set"/>
    <property type="match status" value="1"/>
</dbReference>
<proteinExistence type="predicted"/>
<reference evidence="4" key="1">
    <citation type="submission" date="2023-03" db="EMBL/GenBank/DDBJ databases">
        <authorList>
            <person name="Steffen K."/>
            <person name="Cardenas P."/>
        </authorList>
    </citation>
    <scope>NUCLEOTIDE SEQUENCE</scope>
</reference>
<evidence type="ECO:0000313" key="4">
    <source>
        <dbReference type="EMBL" id="CAI8024253.1"/>
    </source>
</evidence>
<dbReference type="InterPro" id="IPR013098">
    <property type="entry name" value="Ig_I-set"/>
</dbReference>
<dbReference type="GO" id="GO:0007156">
    <property type="term" value="P:homophilic cell adhesion via plasma membrane adhesion molecules"/>
    <property type="evidence" value="ECO:0007669"/>
    <property type="project" value="TreeGrafter"/>
</dbReference>
<organism evidence="4 5">
    <name type="scientific">Geodia barretti</name>
    <name type="common">Barrett's horny sponge</name>
    <dbReference type="NCBI Taxonomy" id="519541"/>
    <lineage>
        <taxon>Eukaryota</taxon>
        <taxon>Metazoa</taxon>
        <taxon>Porifera</taxon>
        <taxon>Demospongiae</taxon>
        <taxon>Heteroscleromorpha</taxon>
        <taxon>Tetractinellida</taxon>
        <taxon>Astrophorina</taxon>
        <taxon>Geodiidae</taxon>
        <taxon>Geodia</taxon>
    </lineage>
</organism>